<comment type="similarity">
    <text evidence="2">Belongs to the Orn/Lys/Arg decarboxylase class-I family.</text>
</comment>
<dbReference type="GO" id="GO:0016831">
    <property type="term" value="F:carboxy-lyase activity"/>
    <property type="evidence" value="ECO:0007669"/>
    <property type="project" value="UniProtKB-KW"/>
</dbReference>
<feature type="region of interest" description="Disordered" evidence="6">
    <location>
        <begin position="1"/>
        <end position="77"/>
    </location>
</feature>
<gene>
    <name evidence="9" type="ORF">B4U45_05280</name>
</gene>
<evidence type="ECO:0000313" key="10">
    <source>
        <dbReference type="Proteomes" id="UP000192335"/>
    </source>
</evidence>
<evidence type="ECO:0000256" key="6">
    <source>
        <dbReference type="SAM" id="MobiDB-lite"/>
    </source>
</evidence>
<evidence type="ECO:0000313" key="9">
    <source>
        <dbReference type="EMBL" id="ORC06137.1"/>
    </source>
</evidence>
<feature type="compositionally biased region" description="Basic residues" evidence="6">
    <location>
        <begin position="23"/>
        <end position="32"/>
    </location>
</feature>
<reference evidence="9 10" key="1">
    <citation type="submission" date="2017-02" db="EMBL/GenBank/DDBJ databases">
        <title>Mycobacterium kansasii genomes.</title>
        <authorList>
            <person name="Borowka P."/>
            <person name="Strapagiel D."/>
            <person name="Marciniak B."/>
            <person name="Lach J."/>
            <person name="Bakula Z."/>
            <person name="Van Ingen J."/>
            <person name="Safianowska A."/>
            <person name="Brzostek A."/>
            <person name="Dziadek J."/>
            <person name="Jagielski T."/>
        </authorList>
    </citation>
    <scope>NUCLEOTIDE SEQUENCE [LARGE SCALE GENOMIC DNA]</scope>
    <source>
        <strain evidence="9 10">12MK</strain>
    </source>
</reference>
<dbReference type="InterPro" id="IPR015424">
    <property type="entry name" value="PyrdxlP-dep_Trfase"/>
</dbReference>
<evidence type="ECO:0000256" key="2">
    <source>
        <dbReference type="ARBA" id="ARBA00010671"/>
    </source>
</evidence>
<dbReference type="PANTHER" id="PTHR43277">
    <property type="entry name" value="ARGININE DECARBOXYLASE"/>
    <property type="match status" value="1"/>
</dbReference>
<evidence type="ECO:0000259" key="7">
    <source>
        <dbReference type="Pfam" id="PF01276"/>
    </source>
</evidence>
<dbReference type="InterPro" id="IPR036633">
    <property type="entry name" value="Prn/Lys/Arg_de-COase_C_sf"/>
</dbReference>
<dbReference type="InterPro" id="IPR000310">
    <property type="entry name" value="Orn/Lys/Arg_deCO2ase_major_dom"/>
</dbReference>
<evidence type="ECO:0000256" key="1">
    <source>
        <dbReference type="ARBA" id="ARBA00001933"/>
    </source>
</evidence>
<dbReference type="SUPFAM" id="SSF55904">
    <property type="entry name" value="Ornithine decarboxylase C-terminal domain"/>
    <property type="match status" value="1"/>
</dbReference>
<dbReference type="Proteomes" id="UP000192335">
    <property type="component" value="Unassembled WGS sequence"/>
</dbReference>
<dbReference type="AlphaFoldDB" id="A0A8E2IN85"/>
<feature type="domain" description="Orn/Lys/Arg decarboxylase C-terminal" evidence="8">
    <location>
        <begin position="476"/>
        <end position="538"/>
    </location>
</feature>
<organism evidence="9 10">
    <name type="scientific">Mycobacterium persicum</name>
    <dbReference type="NCBI Taxonomy" id="1487726"/>
    <lineage>
        <taxon>Bacteria</taxon>
        <taxon>Bacillati</taxon>
        <taxon>Actinomycetota</taxon>
        <taxon>Actinomycetes</taxon>
        <taxon>Mycobacteriales</taxon>
        <taxon>Mycobacteriaceae</taxon>
        <taxon>Mycobacterium</taxon>
    </lineage>
</organism>
<feature type="compositionally biased region" description="Low complexity" evidence="6">
    <location>
        <begin position="59"/>
        <end position="74"/>
    </location>
</feature>
<dbReference type="InterPro" id="IPR052357">
    <property type="entry name" value="Orn_Lys_Arg_decarboxylase-I"/>
</dbReference>
<dbReference type="Pfam" id="PF01276">
    <property type="entry name" value="OKR_DC_1"/>
    <property type="match status" value="1"/>
</dbReference>
<protein>
    <recommendedName>
        <fullName evidence="11">Arginine decarboxylase</fullName>
    </recommendedName>
</protein>
<dbReference type="SUPFAM" id="SSF53383">
    <property type="entry name" value="PLP-dependent transferases"/>
    <property type="match status" value="1"/>
</dbReference>
<name>A0A8E2IN85_9MYCO</name>
<evidence type="ECO:0000256" key="5">
    <source>
        <dbReference type="ARBA" id="ARBA00023239"/>
    </source>
</evidence>
<feature type="domain" description="Orn/Lys/Arg decarboxylases family 1 pyridoxal-P attachment site" evidence="7">
    <location>
        <begin position="77"/>
        <end position="395"/>
    </location>
</feature>
<accession>A0A8E2IN85</accession>
<keyword evidence="5" id="KW-0456">Lyase</keyword>
<dbReference type="Pfam" id="PF03711">
    <property type="entry name" value="OKR_DC_1_C"/>
    <property type="match status" value="1"/>
</dbReference>
<dbReference type="InterPro" id="IPR008286">
    <property type="entry name" value="Prn/Lys/Arg_de-COase_C"/>
</dbReference>
<dbReference type="Gene3D" id="3.90.100.10">
    <property type="entry name" value="Orn/Lys/Arg decarboxylase, C-terminal domain"/>
    <property type="match status" value="1"/>
</dbReference>
<dbReference type="EMBL" id="MWQA01000001">
    <property type="protein sequence ID" value="ORC06137.1"/>
    <property type="molecule type" value="Genomic_DNA"/>
</dbReference>
<dbReference type="PANTHER" id="PTHR43277:SF4">
    <property type="entry name" value="ARGININE DECARBOXYLASE"/>
    <property type="match status" value="1"/>
</dbReference>
<evidence type="ECO:0000259" key="8">
    <source>
        <dbReference type="Pfam" id="PF03711"/>
    </source>
</evidence>
<proteinExistence type="inferred from homology"/>
<dbReference type="InterPro" id="IPR015421">
    <property type="entry name" value="PyrdxlP-dep_Trfase_major"/>
</dbReference>
<keyword evidence="4" id="KW-0663">Pyridoxal phosphate</keyword>
<evidence type="ECO:0008006" key="11">
    <source>
        <dbReference type="Google" id="ProtNLM"/>
    </source>
</evidence>
<dbReference type="Gene3D" id="3.40.640.10">
    <property type="entry name" value="Type I PLP-dependent aspartate aminotransferase-like (Major domain)"/>
    <property type="match status" value="1"/>
</dbReference>
<comment type="cofactor">
    <cofactor evidence="1">
        <name>pyridoxal 5'-phosphate</name>
        <dbReference type="ChEBI" id="CHEBI:597326"/>
    </cofactor>
</comment>
<keyword evidence="3" id="KW-0210">Decarboxylase</keyword>
<comment type="caution">
    <text evidence="9">The sequence shown here is derived from an EMBL/GenBank/DDBJ whole genome shotgun (WGS) entry which is preliminary data.</text>
</comment>
<evidence type="ECO:0000256" key="3">
    <source>
        <dbReference type="ARBA" id="ARBA00022793"/>
    </source>
</evidence>
<evidence type="ECO:0000256" key="4">
    <source>
        <dbReference type="ARBA" id="ARBA00022898"/>
    </source>
</evidence>
<sequence>MATKRSGGGHEGFQARSPPPTRVGHRRRAARRTLREATKVTTAKSFSKRIDHQRRKNIARAQAEAQAGPARAQPDATPIGDAIQAFQQRGDIAFGIPAHRSGTGRMPPLAARWMGSEAFRADVAMNKGVDNRHQSWQVEPTAMKLFAAAVGADETLFSANGSTENVHVAMMAAVRPGETLVMARNGHKSAFSALVLSGAMPAYVEPEYDQRWQLAHGVDPARLEQVLREHPEAVAAMVFTPSYYGVSADIRRLAEVAHAQDIPLITDDAWGLDYSFCSRLPPSALECGADLCIGSVHKTLNGLLQTSVLSRQGDRIDPTRLSLVFELEQSTSASSLLLSSIDAARREFQQDGEGLLGDAIDLALRVRSELARMPGLSLMGDEILGSPGAFAFDPTHVTVDVVGLGLTGFQAADWLRERFGIHMELSDHRRVMALISYADTDATAQRLVDAMAALAEEHAGAQPRTVDDVPAWSDLRTETVMLPRDAFLGATEMVPWQQAAGRVSAEMICPYPPGIPVVAPGELLTDAIVDYLQCQAAQGAMVEGAADESLAELRVAAGRSL</sequence>